<dbReference type="InterPro" id="IPR029060">
    <property type="entry name" value="PIN-like_dom_sf"/>
</dbReference>
<dbReference type="RefSeq" id="WP_377700112.1">
    <property type="nucleotide sequence ID" value="NZ_JBHLWE010000061.1"/>
</dbReference>
<gene>
    <name evidence="3" type="ORF">ACFFII_17255</name>
</gene>
<dbReference type="InterPro" id="IPR002716">
    <property type="entry name" value="PIN_dom"/>
</dbReference>
<evidence type="ECO:0000313" key="3">
    <source>
        <dbReference type="EMBL" id="MFC0342500.1"/>
    </source>
</evidence>
<accession>A0ABV6I8E5</accession>
<evidence type="ECO:0000313" key="4">
    <source>
        <dbReference type="Proteomes" id="UP001589799"/>
    </source>
</evidence>
<reference evidence="3 4" key="1">
    <citation type="submission" date="2024-09" db="EMBL/GenBank/DDBJ databases">
        <authorList>
            <person name="Sun Q."/>
            <person name="Mori K."/>
        </authorList>
    </citation>
    <scope>NUCLEOTIDE SEQUENCE [LARGE SCALE GENOMIC DNA]</scope>
    <source>
        <strain evidence="3 4">KCTC 22789</strain>
    </source>
</reference>
<keyword evidence="4" id="KW-1185">Reference proteome</keyword>
<dbReference type="PANTHER" id="PTHR35901">
    <property type="entry name" value="RIBONUCLEASE VAPC3"/>
    <property type="match status" value="1"/>
</dbReference>
<comment type="caution">
    <text evidence="3">The sequence shown here is derived from an EMBL/GenBank/DDBJ whole genome shotgun (WGS) entry which is preliminary data.</text>
</comment>
<organism evidence="3 4">
    <name type="scientific">Paracoccus niistensis</name>
    <dbReference type="NCBI Taxonomy" id="632935"/>
    <lineage>
        <taxon>Bacteria</taxon>
        <taxon>Pseudomonadati</taxon>
        <taxon>Pseudomonadota</taxon>
        <taxon>Alphaproteobacteria</taxon>
        <taxon>Rhodobacterales</taxon>
        <taxon>Paracoccaceae</taxon>
        <taxon>Paracoccus</taxon>
    </lineage>
</organism>
<feature type="domain" description="PIN" evidence="2">
    <location>
        <begin position="10"/>
        <end position="125"/>
    </location>
</feature>
<dbReference type="EMBL" id="JBHLWE010000061">
    <property type="protein sequence ID" value="MFC0342500.1"/>
    <property type="molecule type" value="Genomic_DNA"/>
</dbReference>
<dbReference type="CDD" id="cd09873">
    <property type="entry name" value="PIN_Pae0151-like"/>
    <property type="match status" value="1"/>
</dbReference>
<dbReference type="Proteomes" id="UP001589799">
    <property type="component" value="Unassembled WGS sequence"/>
</dbReference>
<evidence type="ECO:0000259" key="2">
    <source>
        <dbReference type="Pfam" id="PF01850"/>
    </source>
</evidence>
<dbReference type="Gene3D" id="3.40.50.1010">
    <property type="entry name" value="5'-nuclease"/>
    <property type="match status" value="1"/>
</dbReference>
<dbReference type="InterPro" id="IPR044153">
    <property type="entry name" value="PIN_Pae0151-like"/>
</dbReference>
<proteinExistence type="predicted"/>
<dbReference type="InterPro" id="IPR051619">
    <property type="entry name" value="TypeII_TA_RNase_PINc/VapC"/>
</dbReference>
<evidence type="ECO:0000256" key="1">
    <source>
        <dbReference type="ARBA" id="ARBA00022842"/>
    </source>
</evidence>
<protein>
    <submittedName>
        <fullName evidence="3">Type II toxin-antitoxin system VapC family toxin</fullName>
    </submittedName>
</protein>
<dbReference type="Pfam" id="PF01850">
    <property type="entry name" value="PIN"/>
    <property type="match status" value="1"/>
</dbReference>
<keyword evidence="1" id="KW-0460">Magnesium</keyword>
<dbReference type="SUPFAM" id="SSF88723">
    <property type="entry name" value="PIN domain-like"/>
    <property type="match status" value="1"/>
</dbReference>
<sequence length="132" mass="14454">MTQTMGAGRVIDAFVAMKWLVDEDGSEAAFTLRDRDLAAPALLQIETANVLRTLAARQSATADEALDPFALLQNAPVTIVDHDEALERGALHLGLELGHPVYDCFYLGLAERMDRCLITANNRFAPRLMLQG</sequence>
<dbReference type="PANTHER" id="PTHR35901:SF1">
    <property type="entry name" value="EXONUCLEASE VAPC9"/>
    <property type="match status" value="1"/>
</dbReference>
<name>A0ABV6I8E5_9RHOB</name>